<dbReference type="Proteomes" id="UP001162131">
    <property type="component" value="Unassembled WGS sequence"/>
</dbReference>
<evidence type="ECO:0000313" key="4">
    <source>
        <dbReference type="Proteomes" id="UP001162131"/>
    </source>
</evidence>
<dbReference type="GO" id="GO:0035556">
    <property type="term" value="P:intracellular signal transduction"/>
    <property type="evidence" value="ECO:0007669"/>
    <property type="project" value="InterPro"/>
</dbReference>
<dbReference type="PROSITE" id="PS51113">
    <property type="entry name" value="ZF_BTK"/>
    <property type="match status" value="1"/>
</dbReference>
<evidence type="ECO:0008006" key="5">
    <source>
        <dbReference type="Google" id="ProtNLM"/>
    </source>
</evidence>
<feature type="coiled-coil region" evidence="2">
    <location>
        <begin position="124"/>
        <end position="151"/>
    </location>
</feature>
<reference evidence="3" key="1">
    <citation type="submission" date="2021-09" db="EMBL/GenBank/DDBJ databases">
        <authorList>
            <consortium name="AG Swart"/>
            <person name="Singh M."/>
            <person name="Singh A."/>
            <person name="Seah K."/>
            <person name="Emmerich C."/>
        </authorList>
    </citation>
    <scope>NUCLEOTIDE SEQUENCE</scope>
    <source>
        <strain evidence="3">ATCC30299</strain>
    </source>
</reference>
<evidence type="ECO:0000256" key="1">
    <source>
        <dbReference type="PROSITE-ProRule" id="PRU00432"/>
    </source>
</evidence>
<evidence type="ECO:0000313" key="3">
    <source>
        <dbReference type="EMBL" id="CAG9324335.1"/>
    </source>
</evidence>
<keyword evidence="1" id="KW-0479">Metal-binding</keyword>
<proteinExistence type="predicted"/>
<dbReference type="AlphaFoldDB" id="A0AAU9JLI4"/>
<accession>A0AAU9JLI4</accession>
<sequence>MSFSKSDNLSCSFSMLPLANPLLKHKVYQNIYNEKANLSTQASQQTISSKLKKRKLKPIMEIQPEIAAKVVKSYLLPMFECKTRGLSKRHSHGKSLDISKSRADILESRETTAETSVYGELKLSEKLMSEIEKVKTELDDCTRKMRDSEQAKIISESELSILKSKYEDLEINFELLKFQLNQNLKMYQKLELKIVFLNEQADQYKNLLAICESKLEEYSAECLNEKMVNDRLSSELQKIARFNDLVEMQNQIMGDRLIGLQTCIEDLLKVRRTEEITTKDFATFVESSKKLALYETELINSLKTLTEQNQILSKDMIEIAEMKDYMKNDRDKFICRFKEKVQQIKDEMAKEREEKEKLQIKYEDIKNNYDALSDQFDRMRDKITNFKVNRNGEIEEKVCKNCKKFFFENENFNWSCQIHTSQYSGAMWWCCGRKGENAKGCRTSQHIAKDEEEELMQEEMRLRKQQFCTSCTETGHDEKNCPYDPNAKSNFDADEEYERLENLKLKKSKIKTWTLI</sequence>
<dbReference type="InterPro" id="IPR001562">
    <property type="entry name" value="Znf_Btk_motif"/>
</dbReference>
<dbReference type="GO" id="GO:0008270">
    <property type="term" value="F:zinc ion binding"/>
    <property type="evidence" value="ECO:0007669"/>
    <property type="project" value="UniProtKB-KW"/>
</dbReference>
<keyword evidence="1" id="KW-0863">Zinc-finger</keyword>
<feature type="coiled-coil region" evidence="2">
    <location>
        <begin position="187"/>
        <end position="221"/>
    </location>
</feature>
<organism evidence="3 4">
    <name type="scientific">Blepharisma stoltei</name>
    <dbReference type="NCBI Taxonomy" id="1481888"/>
    <lineage>
        <taxon>Eukaryota</taxon>
        <taxon>Sar</taxon>
        <taxon>Alveolata</taxon>
        <taxon>Ciliophora</taxon>
        <taxon>Postciliodesmatophora</taxon>
        <taxon>Heterotrichea</taxon>
        <taxon>Heterotrichida</taxon>
        <taxon>Blepharismidae</taxon>
        <taxon>Blepharisma</taxon>
    </lineage>
</organism>
<keyword evidence="4" id="KW-1185">Reference proteome</keyword>
<comment type="caution">
    <text evidence="3">The sequence shown here is derived from an EMBL/GenBank/DDBJ whole genome shotgun (WGS) entry which is preliminary data.</text>
</comment>
<name>A0AAU9JLI4_9CILI</name>
<keyword evidence="2" id="KW-0175">Coiled coil</keyword>
<feature type="coiled-coil region" evidence="2">
    <location>
        <begin position="338"/>
        <end position="382"/>
    </location>
</feature>
<evidence type="ECO:0000256" key="2">
    <source>
        <dbReference type="SAM" id="Coils"/>
    </source>
</evidence>
<protein>
    <recommendedName>
        <fullName evidence="5">CCHC-type domain-containing protein</fullName>
    </recommendedName>
</protein>
<keyword evidence="1" id="KW-0862">Zinc</keyword>
<gene>
    <name evidence="3" type="ORF">BSTOLATCC_MIC36127</name>
</gene>
<dbReference type="EMBL" id="CAJZBQ010000036">
    <property type="protein sequence ID" value="CAG9324335.1"/>
    <property type="molecule type" value="Genomic_DNA"/>
</dbReference>